<evidence type="ECO:0000313" key="2">
    <source>
        <dbReference type="Proteomes" id="UP001529510"/>
    </source>
</evidence>
<dbReference type="PANTHER" id="PTHR45737:SF6">
    <property type="entry name" value="VON WILLEBRAND FACTOR A DOMAIN-CONTAINING PROTEIN 5A"/>
    <property type="match status" value="1"/>
</dbReference>
<dbReference type="PANTHER" id="PTHR45737">
    <property type="entry name" value="VON WILLEBRAND FACTOR A DOMAIN-CONTAINING PROTEIN 5A"/>
    <property type="match status" value="1"/>
</dbReference>
<accession>A0ABD0N361</accession>
<comment type="caution">
    <text evidence="1">The sequence shown here is derived from an EMBL/GenBank/DDBJ whole genome shotgun (WGS) entry which is preliminary data.</text>
</comment>
<proteinExistence type="predicted"/>
<protein>
    <submittedName>
        <fullName evidence="1">Uncharacterized protein</fullName>
    </submittedName>
</protein>
<reference evidence="1 2" key="1">
    <citation type="submission" date="2024-05" db="EMBL/GenBank/DDBJ databases">
        <title>Genome sequencing and assembly of Indian major carp, Cirrhinus mrigala (Hamilton, 1822).</title>
        <authorList>
            <person name="Mohindra V."/>
            <person name="Chowdhury L.M."/>
            <person name="Lal K."/>
            <person name="Jena J.K."/>
        </authorList>
    </citation>
    <scope>NUCLEOTIDE SEQUENCE [LARGE SCALE GENOMIC DNA]</scope>
    <source>
        <strain evidence="1">CM1030</strain>
        <tissue evidence="1">Blood</tissue>
    </source>
</reference>
<name>A0ABD0N361_CIRMR</name>
<sequence>MCSAAPDPQKDSLLQLVSLQKASGCWDLDATLADVFGKTEDELTSQKPAAVDGSVWATLLALIWLYGCKIEQQVEWQFVAMKAA</sequence>
<keyword evidence="2" id="KW-1185">Reference proteome</keyword>
<feature type="non-terminal residue" evidence="1">
    <location>
        <position position="84"/>
    </location>
</feature>
<evidence type="ECO:0000313" key="1">
    <source>
        <dbReference type="EMBL" id="KAL0155326.1"/>
    </source>
</evidence>
<gene>
    <name evidence="1" type="ORF">M9458_049589</name>
</gene>
<dbReference type="AlphaFoldDB" id="A0ABD0N361"/>
<dbReference type="EMBL" id="JAMKFB020000025">
    <property type="protein sequence ID" value="KAL0155326.1"/>
    <property type="molecule type" value="Genomic_DNA"/>
</dbReference>
<organism evidence="1 2">
    <name type="scientific">Cirrhinus mrigala</name>
    <name type="common">Mrigala</name>
    <dbReference type="NCBI Taxonomy" id="683832"/>
    <lineage>
        <taxon>Eukaryota</taxon>
        <taxon>Metazoa</taxon>
        <taxon>Chordata</taxon>
        <taxon>Craniata</taxon>
        <taxon>Vertebrata</taxon>
        <taxon>Euteleostomi</taxon>
        <taxon>Actinopterygii</taxon>
        <taxon>Neopterygii</taxon>
        <taxon>Teleostei</taxon>
        <taxon>Ostariophysi</taxon>
        <taxon>Cypriniformes</taxon>
        <taxon>Cyprinidae</taxon>
        <taxon>Labeoninae</taxon>
        <taxon>Labeonini</taxon>
        <taxon>Cirrhinus</taxon>
    </lineage>
</organism>
<dbReference type="Proteomes" id="UP001529510">
    <property type="component" value="Unassembled WGS sequence"/>
</dbReference>